<comment type="caution">
    <text evidence="2">The sequence shown here is derived from an EMBL/GenBank/DDBJ whole genome shotgun (WGS) entry which is preliminary data.</text>
</comment>
<dbReference type="GeneID" id="41977460"/>
<dbReference type="EMBL" id="SKBQ01000077">
    <property type="protein sequence ID" value="TPX08526.1"/>
    <property type="molecule type" value="Genomic_DNA"/>
</dbReference>
<proteinExistence type="predicted"/>
<organism evidence="2 3">
    <name type="scientific">Thyridium curvatum</name>
    <dbReference type="NCBI Taxonomy" id="1093900"/>
    <lineage>
        <taxon>Eukaryota</taxon>
        <taxon>Fungi</taxon>
        <taxon>Dikarya</taxon>
        <taxon>Ascomycota</taxon>
        <taxon>Pezizomycotina</taxon>
        <taxon>Sordariomycetes</taxon>
        <taxon>Sordariomycetidae</taxon>
        <taxon>Thyridiales</taxon>
        <taxon>Thyridiaceae</taxon>
        <taxon>Thyridium</taxon>
    </lineage>
</organism>
<evidence type="ECO:0000313" key="2">
    <source>
        <dbReference type="EMBL" id="TPX08526.1"/>
    </source>
</evidence>
<name>A0A507AP94_9PEZI</name>
<dbReference type="AlphaFoldDB" id="A0A507AP94"/>
<keyword evidence="3" id="KW-1185">Reference proteome</keyword>
<feature type="chain" id="PRO_5021439059" evidence="1">
    <location>
        <begin position="18"/>
        <end position="79"/>
    </location>
</feature>
<feature type="signal peptide" evidence="1">
    <location>
        <begin position="1"/>
        <end position="17"/>
    </location>
</feature>
<dbReference type="RefSeq" id="XP_030990237.1">
    <property type="nucleotide sequence ID" value="XM_031132584.1"/>
</dbReference>
<gene>
    <name evidence="2" type="ORF">E0L32_010013</name>
</gene>
<sequence>MKATFFIIGALAALVAAAPAPAPEPEPAEFDIAAVDGLVARFVEDNVLSKRDCGKCSKGKKLCWSCNPTGGCATNVYKC</sequence>
<dbReference type="Proteomes" id="UP000319257">
    <property type="component" value="Unassembled WGS sequence"/>
</dbReference>
<evidence type="ECO:0000256" key="1">
    <source>
        <dbReference type="SAM" id="SignalP"/>
    </source>
</evidence>
<protein>
    <submittedName>
        <fullName evidence="2">Uncharacterized protein</fullName>
    </submittedName>
</protein>
<evidence type="ECO:0000313" key="3">
    <source>
        <dbReference type="Proteomes" id="UP000319257"/>
    </source>
</evidence>
<reference evidence="2 3" key="1">
    <citation type="submission" date="2019-06" db="EMBL/GenBank/DDBJ databases">
        <title>Draft genome sequence of the filamentous fungus Phialemoniopsis curvata isolated from diesel fuel.</title>
        <authorList>
            <person name="Varaljay V.A."/>
            <person name="Lyon W.J."/>
            <person name="Crouch A.L."/>
            <person name="Drake C.E."/>
            <person name="Hollomon J.M."/>
            <person name="Nadeau L.J."/>
            <person name="Nunn H.S."/>
            <person name="Stevenson B.S."/>
            <person name="Bojanowski C.L."/>
            <person name="Crookes-Goodson W.J."/>
        </authorList>
    </citation>
    <scope>NUCLEOTIDE SEQUENCE [LARGE SCALE GENOMIC DNA]</scope>
    <source>
        <strain evidence="2 3">D216</strain>
    </source>
</reference>
<keyword evidence="1" id="KW-0732">Signal</keyword>
<accession>A0A507AP94</accession>
<dbReference type="InParanoid" id="A0A507AP94"/>